<dbReference type="Proteomes" id="UP000034883">
    <property type="component" value="Chromosome"/>
</dbReference>
<dbReference type="InterPro" id="IPR015943">
    <property type="entry name" value="WD40/YVTN_repeat-like_dom_sf"/>
</dbReference>
<evidence type="ECO:0008006" key="4">
    <source>
        <dbReference type="Google" id="ProtNLM"/>
    </source>
</evidence>
<evidence type="ECO:0000256" key="1">
    <source>
        <dbReference type="SAM" id="MobiDB-lite"/>
    </source>
</evidence>
<feature type="compositionally biased region" description="Basic and acidic residues" evidence="1">
    <location>
        <begin position="123"/>
        <end position="141"/>
    </location>
</feature>
<dbReference type="SUPFAM" id="SSF110296">
    <property type="entry name" value="Oligoxyloglucan reducing end-specific cellobiohydrolase"/>
    <property type="match status" value="1"/>
</dbReference>
<keyword evidence="3" id="KW-1185">Reference proteome</keyword>
<sequence>MIRAPRPQTADDDELPGLPDIAGDDEPAGDLGLGLADDIDEGDEGDETVGLDVSTGVEGEEDFLDALDDDDADESWDAAEEPLTEDPELDEGEEGGWTEGSEAAEAPGWDADLDDADLDEEREPSLVRDAGEEGVEERLDALDDDDAPVGLPASTPSREDELADDLELEGEGEIDALPGADERPEHPALSLPRMPATSRWLGPDDDAILAIGGGLAGGRTLYRIEGDEVSEIDAIGLDGDEPTSLVRTASGALLVGLQLGGVARSTDGERFEPVEALRRGEATSVGAFHLLAEPHAGGVRLWGLTRGGALVRSDDEGATWSRPLIPGAVLAVGHDVEGGVVGVLGARGGAMRLIRTRDGGRSWRNVAGPTIAGLPDEHEIFVAALGPIVVLTTDVPGLAPYVTRDDGQRWEVLDALRDAGAIALAAEPSGAALYAGVLAEGTDRGLVVRAAIATGERPSIVVDLEEVRAKHHVTGAGDPEGDQRVHALVVERRDEETTLWIGSGIGLVRTRVKIA</sequence>
<dbReference type="EMBL" id="CP011125">
    <property type="protein sequence ID" value="AKF06963.1"/>
    <property type="molecule type" value="Genomic_DNA"/>
</dbReference>
<accession>A0A0F6YJF6</accession>
<evidence type="ECO:0000313" key="3">
    <source>
        <dbReference type="Proteomes" id="UP000034883"/>
    </source>
</evidence>
<dbReference type="OrthoDB" id="9764804at2"/>
<feature type="compositionally biased region" description="Acidic residues" evidence="1">
    <location>
        <begin position="37"/>
        <end position="49"/>
    </location>
</feature>
<feature type="region of interest" description="Disordered" evidence="1">
    <location>
        <begin position="1"/>
        <end position="164"/>
    </location>
</feature>
<proteinExistence type="predicted"/>
<protein>
    <recommendedName>
        <fullName evidence="4">BNR repeat domain protein</fullName>
    </recommendedName>
</protein>
<evidence type="ECO:0000313" key="2">
    <source>
        <dbReference type="EMBL" id="AKF06963.1"/>
    </source>
</evidence>
<feature type="compositionally biased region" description="Acidic residues" evidence="1">
    <location>
        <begin position="58"/>
        <end position="96"/>
    </location>
</feature>
<gene>
    <name evidence="2" type="ORF">DB32_004112</name>
</gene>
<name>A0A0F6YJF6_9BACT</name>
<organism evidence="2 3">
    <name type="scientific">Sandaracinus amylolyticus</name>
    <dbReference type="NCBI Taxonomy" id="927083"/>
    <lineage>
        <taxon>Bacteria</taxon>
        <taxon>Pseudomonadati</taxon>
        <taxon>Myxococcota</taxon>
        <taxon>Polyangia</taxon>
        <taxon>Polyangiales</taxon>
        <taxon>Sandaracinaceae</taxon>
        <taxon>Sandaracinus</taxon>
    </lineage>
</organism>
<dbReference type="Gene3D" id="2.130.10.10">
    <property type="entry name" value="YVTN repeat-like/Quinoprotein amine dehydrogenase"/>
    <property type="match status" value="2"/>
</dbReference>
<feature type="compositionally biased region" description="Acidic residues" evidence="1">
    <location>
        <begin position="111"/>
        <end position="122"/>
    </location>
</feature>
<reference evidence="2 3" key="1">
    <citation type="submission" date="2015-03" db="EMBL/GenBank/DDBJ databases">
        <title>Genome assembly of Sandaracinus amylolyticus DSM 53668.</title>
        <authorList>
            <person name="Sharma G."/>
            <person name="Subramanian S."/>
        </authorList>
    </citation>
    <scope>NUCLEOTIDE SEQUENCE [LARGE SCALE GENOMIC DNA]</scope>
    <source>
        <strain evidence="2 3">DSM 53668</strain>
    </source>
</reference>
<dbReference type="AlphaFoldDB" id="A0A0F6YJF6"/>
<dbReference type="KEGG" id="samy:DB32_004112"/>
<dbReference type="RefSeq" id="WP_053234265.1">
    <property type="nucleotide sequence ID" value="NZ_CP011125.1"/>
</dbReference>
<dbReference type="STRING" id="927083.DB32_004112"/>